<dbReference type="EMBL" id="BNJQ01000006">
    <property type="protein sequence ID" value="GHP03821.1"/>
    <property type="molecule type" value="Genomic_DNA"/>
</dbReference>
<dbReference type="InterPro" id="IPR008278">
    <property type="entry name" value="4-PPantetheinyl_Trfase_dom"/>
</dbReference>
<evidence type="ECO:0000256" key="2">
    <source>
        <dbReference type="ARBA" id="ARBA00022679"/>
    </source>
</evidence>
<feature type="domain" description="4'-phosphopantetheinyl transferase" evidence="3">
    <location>
        <begin position="279"/>
        <end position="348"/>
    </location>
</feature>
<keyword evidence="5" id="KW-1185">Reference proteome</keyword>
<dbReference type="InterPro" id="IPR037143">
    <property type="entry name" value="4-PPantetheinyl_Trfase_dom_sf"/>
</dbReference>
<dbReference type="PANTHER" id="PTHR12215:SF15">
    <property type="entry name" value="4'-PHOSPHOPANTETHEINYL TRANSFERASE SUPERFAMILY-RELATED"/>
    <property type="match status" value="1"/>
</dbReference>
<dbReference type="OrthoDB" id="26719at2759"/>
<organism evidence="4 5">
    <name type="scientific">Pycnococcus provasolii</name>
    <dbReference type="NCBI Taxonomy" id="41880"/>
    <lineage>
        <taxon>Eukaryota</taxon>
        <taxon>Viridiplantae</taxon>
        <taxon>Chlorophyta</taxon>
        <taxon>Pseudoscourfieldiophyceae</taxon>
        <taxon>Pseudoscourfieldiales</taxon>
        <taxon>Pycnococcaceae</taxon>
        <taxon>Pycnococcus</taxon>
    </lineage>
</organism>
<evidence type="ECO:0000313" key="4">
    <source>
        <dbReference type="EMBL" id="GHP03821.1"/>
    </source>
</evidence>
<gene>
    <name evidence="4" type="ORF">PPROV_000257500</name>
</gene>
<dbReference type="GO" id="GO:0000287">
    <property type="term" value="F:magnesium ion binding"/>
    <property type="evidence" value="ECO:0007669"/>
    <property type="project" value="InterPro"/>
</dbReference>
<dbReference type="InterPro" id="IPR050559">
    <property type="entry name" value="P-Pant_transferase_sf"/>
</dbReference>
<comment type="caution">
    <text evidence="4">The sequence shown here is derived from an EMBL/GenBank/DDBJ whole genome shotgun (WGS) entry which is preliminary data.</text>
</comment>
<dbReference type="Gene3D" id="3.90.470.20">
    <property type="entry name" value="4'-phosphopantetheinyl transferase domain"/>
    <property type="match status" value="1"/>
</dbReference>
<dbReference type="GO" id="GO:0008897">
    <property type="term" value="F:holo-[acyl-carrier-protein] synthase activity"/>
    <property type="evidence" value="ECO:0007669"/>
    <property type="project" value="UniProtKB-EC"/>
</dbReference>
<evidence type="ECO:0000259" key="3">
    <source>
        <dbReference type="Pfam" id="PF01648"/>
    </source>
</evidence>
<dbReference type="EC" id="2.7.8.7" evidence="1"/>
<protein>
    <recommendedName>
        <fullName evidence="1">holo-[acyl-carrier-protein] synthase</fullName>
        <ecNumber evidence="1">2.7.8.7</ecNumber>
    </recommendedName>
</protein>
<evidence type="ECO:0000313" key="5">
    <source>
        <dbReference type="Proteomes" id="UP000660262"/>
    </source>
</evidence>
<dbReference type="Proteomes" id="UP000660262">
    <property type="component" value="Unassembled WGS sequence"/>
</dbReference>
<dbReference type="GO" id="GO:0019878">
    <property type="term" value="P:lysine biosynthetic process via aminoadipic acid"/>
    <property type="evidence" value="ECO:0007669"/>
    <property type="project" value="TreeGrafter"/>
</dbReference>
<name>A0A830HE24_9CHLO</name>
<proteinExistence type="predicted"/>
<dbReference type="PANTHER" id="PTHR12215">
    <property type="entry name" value="PHOSPHOPANTETHEINE TRANSFERASE"/>
    <property type="match status" value="1"/>
</dbReference>
<sequence>MPSGVHVFPLRRVIMVRASHVGGFNSNVSLRSSCSFRVRVRDGKGVFRNLRLRHGGGGAAAAYRGGAHNCIGAHSWFGYKNTSYSGTLCLSSRSGLESASASASASQSGAGITDVSFSGGGSGETSSSSSSSSLTTLPAQISSSSFSSSSSSDYYSDHSQVLVYLTRNNNSLNSAEENNLNEVVSKHDVQDAELAAKTGGEQRRRAVLASRAFCRCVLARTLREHGLGEWEPAELPLSRDKNGKPALNISSTGKGNVAFSVSHTTGLLACAVSLGGRTVGVDIENGDRALRGSPEDRARRLFSQDEADDVARRGNGAFLEKWTLKEAYLKATGEGINARRRLRDVTFTYEPPTWHDEDGHAGVGVRVNDASPPKAFADIPSLRWGVHLTRLPALEHVMAVCVLDDDRADDYKSDYEMPHLLEPQMWLTDTLATDVTRL</sequence>
<evidence type="ECO:0000256" key="1">
    <source>
        <dbReference type="ARBA" id="ARBA00013172"/>
    </source>
</evidence>
<reference evidence="4" key="1">
    <citation type="submission" date="2020-10" db="EMBL/GenBank/DDBJ databases">
        <title>Unveiling of a novel bifunctional photoreceptor, Dualchrome1, isolated from a cosmopolitan green alga.</title>
        <authorList>
            <person name="Suzuki S."/>
            <person name="Kawachi M."/>
        </authorList>
    </citation>
    <scope>NUCLEOTIDE SEQUENCE</scope>
    <source>
        <strain evidence="4">NIES 2893</strain>
    </source>
</reference>
<dbReference type="SUPFAM" id="SSF56214">
    <property type="entry name" value="4'-phosphopantetheinyl transferase"/>
    <property type="match status" value="2"/>
</dbReference>
<dbReference type="GO" id="GO:0005829">
    <property type="term" value="C:cytosol"/>
    <property type="evidence" value="ECO:0007669"/>
    <property type="project" value="TreeGrafter"/>
</dbReference>
<dbReference type="AlphaFoldDB" id="A0A830HE24"/>
<dbReference type="Pfam" id="PF01648">
    <property type="entry name" value="ACPS"/>
    <property type="match status" value="1"/>
</dbReference>
<keyword evidence="2" id="KW-0808">Transferase</keyword>
<accession>A0A830HE24</accession>